<dbReference type="FunFam" id="3.40.50.1970:FF:000003">
    <property type="entry name" value="Alcohol dehydrogenase, iron-containing"/>
    <property type="match status" value="1"/>
</dbReference>
<dbReference type="Pfam" id="PF00465">
    <property type="entry name" value="Fe-ADH"/>
    <property type="match status" value="1"/>
</dbReference>
<gene>
    <name evidence="6" type="ORF">H8S37_12020</name>
</gene>
<dbReference type="Proteomes" id="UP000652477">
    <property type="component" value="Unassembled WGS sequence"/>
</dbReference>
<organism evidence="6 7">
    <name type="scientific">Mediterraneibacter hominis</name>
    <dbReference type="NCBI Taxonomy" id="2763054"/>
    <lineage>
        <taxon>Bacteria</taxon>
        <taxon>Bacillati</taxon>
        <taxon>Bacillota</taxon>
        <taxon>Clostridia</taxon>
        <taxon>Lachnospirales</taxon>
        <taxon>Lachnospiraceae</taxon>
        <taxon>Mediterraneibacter</taxon>
    </lineage>
</organism>
<comment type="similarity">
    <text evidence="1">Belongs to the iron-containing alcohol dehydrogenase family.</text>
</comment>
<dbReference type="PROSITE" id="PS00913">
    <property type="entry name" value="ADH_IRON_1"/>
    <property type="match status" value="1"/>
</dbReference>
<keyword evidence="3" id="KW-0520">NAD</keyword>
<evidence type="ECO:0000256" key="2">
    <source>
        <dbReference type="ARBA" id="ARBA00023002"/>
    </source>
</evidence>
<dbReference type="GO" id="GO:0046872">
    <property type="term" value="F:metal ion binding"/>
    <property type="evidence" value="ECO:0007669"/>
    <property type="project" value="InterPro"/>
</dbReference>
<dbReference type="InterPro" id="IPR001670">
    <property type="entry name" value="ADH_Fe/GldA"/>
</dbReference>
<proteinExistence type="inferred from homology"/>
<evidence type="ECO:0000259" key="4">
    <source>
        <dbReference type="Pfam" id="PF00465"/>
    </source>
</evidence>
<dbReference type="PANTHER" id="PTHR11496:SF102">
    <property type="entry name" value="ALCOHOL DEHYDROGENASE 4"/>
    <property type="match status" value="1"/>
</dbReference>
<keyword evidence="7" id="KW-1185">Reference proteome</keyword>
<dbReference type="SUPFAM" id="SSF56796">
    <property type="entry name" value="Dehydroquinate synthase-like"/>
    <property type="match status" value="1"/>
</dbReference>
<dbReference type="GO" id="GO:0004022">
    <property type="term" value="F:alcohol dehydrogenase (NAD+) activity"/>
    <property type="evidence" value="ECO:0007669"/>
    <property type="project" value="TreeGrafter"/>
</dbReference>
<evidence type="ECO:0000256" key="3">
    <source>
        <dbReference type="ARBA" id="ARBA00023027"/>
    </source>
</evidence>
<name>A0A923LKJ7_9FIRM</name>
<dbReference type="PANTHER" id="PTHR11496">
    <property type="entry name" value="ALCOHOL DEHYDROGENASE"/>
    <property type="match status" value="1"/>
</dbReference>
<dbReference type="EMBL" id="JACOPF010000002">
    <property type="protein sequence ID" value="MBC5689646.1"/>
    <property type="molecule type" value="Genomic_DNA"/>
</dbReference>
<dbReference type="Gene3D" id="3.40.50.1970">
    <property type="match status" value="1"/>
</dbReference>
<feature type="domain" description="Alcohol dehydrogenase iron-type/glycerol dehydrogenase GldA" evidence="4">
    <location>
        <begin position="13"/>
        <end position="182"/>
    </location>
</feature>
<accession>A0A923LKJ7</accession>
<protein>
    <submittedName>
        <fullName evidence="6">Iron-containing alcohol dehydrogenase</fullName>
    </submittedName>
</protein>
<dbReference type="InterPro" id="IPR018211">
    <property type="entry name" value="ADH_Fe_CS"/>
</dbReference>
<reference evidence="6" key="1">
    <citation type="submission" date="2020-08" db="EMBL/GenBank/DDBJ databases">
        <title>Genome public.</title>
        <authorList>
            <person name="Liu C."/>
            <person name="Sun Q."/>
        </authorList>
    </citation>
    <scope>NUCLEOTIDE SEQUENCE</scope>
    <source>
        <strain evidence="6">NSJ-55</strain>
    </source>
</reference>
<evidence type="ECO:0000313" key="7">
    <source>
        <dbReference type="Proteomes" id="UP000652477"/>
    </source>
</evidence>
<sequence>MKYIKYNLTGIQLIAGQGAFEELKKEMKRMHVMKPLIVTDKGIVEAGIIEKAEVYLKNSQIPYAIYDEVFTDPTDELVEKGVYTYKENGCDAIMSIGGGSAMDVGKCISIMSVHTGKILDYARSMPEHRLFEKKGCPIIAVPTTSGTGSEVSQYAVITNAVTHRKTTIASPFILSNAAILEPEFAKTMPKEVTAYTGMDALAHAIEAYTFKTAMEGNIHIVDAAALKAVQLIGENIVKTYENGEDIKAREKMQWGALLAGIALNIGSGETHAIGSMLAKYYGVCHGISVGIPLPYCMEYNMLYGYERFADIAKALGVDTAGMTWEEGAQAAAEKVKEIQKKLQFPKMTDYIHSMEEVEKFSEECANNSCCVSNQRMNNKQAIEKVFRMCMEAR</sequence>
<evidence type="ECO:0000313" key="6">
    <source>
        <dbReference type="EMBL" id="MBC5689646.1"/>
    </source>
</evidence>
<dbReference type="InterPro" id="IPR039697">
    <property type="entry name" value="Alcohol_dehydrogenase_Fe"/>
</dbReference>
<comment type="caution">
    <text evidence="6">The sequence shown here is derived from an EMBL/GenBank/DDBJ whole genome shotgun (WGS) entry which is preliminary data.</text>
</comment>
<evidence type="ECO:0000256" key="1">
    <source>
        <dbReference type="ARBA" id="ARBA00007358"/>
    </source>
</evidence>
<keyword evidence="2" id="KW-0560">Oxidoreductase</keyword>
<evidence type="ECO:0000259" key="5">
    <source>
        <dbReference type="Pfam" id="PF25137"/>
    </source>
</evidence>
<dbReference type="CDD" id="cd08551">
    <property type="entry name" value="Fe-ADH"/>
    <property type="match status" value="1"/>
</dbReference>
<feature type="domain" description="Fe-containing alcohol dehydrogenase-like C-terminal" evidence="5">
    <location>
        <begin position="193"/>
        <end position="388"/>
    </location>
</feature>
<dbReference type="RefSeq" id="WP_186876304.1">
    <property type="nucleotide sequence ID" value="NZ_JACOPF010000002.1"/>
</dbReference>
<dbReference type="AlphaFoldDB" id="A0A923LKJ7"/>
<dbReference type="Gene3D" id="1.20.1090.10">
    <property type="entry name" value="Dehydroquinate synthase-like - alpha domain"/>
    <property type="match status" value="1"/>
</dbReference>
<dbReference type="Pfam" id="PF25137">
    <property type="entry name" value="ADH_Fe_C"/>
    <property type="match status" value="1"/>
</dbReference>
<dbReference type="InterPro" id="IPR056798">
    <property type="entry name" value="ADH_Fe_C"/>
</dbReference>